<dbReference type="OrthoDB" id="2390868at2759"/>
<evidence type="ECO:0000256" key="1">
    <source>
        <dbReference type="SAM" id="MobiDB-lite"/>
    </source>
</evidence>
<reference evidence="2" key="1">
    <citation type="submission" date="2022-08" db="EMBL/GenBank/DDBJ databases">
        <authorList>
            <person name="Kallberg Y."/>
            <person name="Tangrot J."/>
            <person name="Rosling A."/>
        </authorList>
    </citation>
    <scope>NUCLEOTIDE SEQUENCE</scope>
    <source>
        <strain evidence="2">Wild A</strain>
    </source>
</reference>
<protein>
    <submittedName>
        <fullName evidence="2">7482_t:CDS:1</fullName>
    </submittedName>
</protein>
<keyword evidence="3" id="KW-1185">Reference proteome</keyword>
<organism evidence="2 3">
    <name type="scientific">Funneliformis geosporum</name>
    <dbReference type="NCBI Taxonomy" id="1117311"/>
    <lineage>
        <taxon>Eukaryota</taxon>
        <taxon>Fungi</taxon>
        <taxon>Fungi incertae sedis</taxon>
        <taxon>Mucoromycota</taxon>
        <taxon>Glomeromycotina</taxon>
        <taxon>Glomeromycetes</taxon>
        <taxon>Glomerales</taxon>
        <taxon>Glomeraceae</taxon>
        <taxon>Funneliformis</taxon>
    </lineage>
</organism>
<accession>A0A9W4WVV8</accession>
<feature type="region of interest" description="Disordered" evidence="1">
    <location>
        <begin position="105"/>
        <end position="128"/>
    </location>
</feature>
<dbReference type="Proteomes" id="UP001153678">
    <property type="component" value="Unassembled WGS sequence"/>
</dbReference>
<evidence type="ECO:0000313" key="3">
    <source>
        <dbReference type="Proteomes" id="UP001153678"/>
    </source>
</evidence>
<dbReference type="EMBL" id="CAMKVN010005946">
    <property type="protein sequence ID" value="CAI2189638.1"/>
    <property type="molecule type" value="Genomic_DNA"/>
</dbReference>
<comment type="caution">
    <text evidence="2">The sequence shown here is derived from an EMBL/GenBank/DDBJ whole genome shotgun (WGS) entry which is preliminary data.</text>
</comment>
<name>A0A9W4WVV8_9GLOM</name>
<sequence length="128" mass="15140">MSTSKIQITKIRPLKKKKVTTWVMTTFFSPYKVVEYQIDSRCFVSKKLALEAMKRTARRLYKNSEIIQDDEDKYFEEYSMEIHFGESPSSSDYRREFGFCKVEPTILEDKESGDEVPSSKDDEDEDDY</sequence>
<dbReference type="AlphaFoldDB" id="A0A9W4WVV8"/>
<gene>
    <name evidence="2" type="ORF">FWILDA_LOCUS14179</name>
</gene>
<evidence type="ECO:0000313" key="2">
    <source>
        <dbReference type="EMBL" id="CAI2189638.1"/>
    </source>
</evidence>
<proteinExistence type="predicted"/>